<evidence type="ECO:0000313" key="14">
    <source>
        <dbReference type="EMBL" id="VFJ87966.1"/>
    </source>
</evidence>
<keyword evidence="7 10" id="KW-0464">Manganese</keyword>
<evidence type="ECO:0000256" key="9">
    <source>
        <dbReference type="NCBIfam" id="TIGR01229"/>
    </source>
</evidence>
<dbReference type="PANTHER" id="PTHR43782:SF3">
    <property type="entry name" value="ARGINASE"/>
    <property type="match status" value="1"/>
</dbReference>
<dbReference type="GO" id="GO:0030145">
    <property type="term" value="F:manganese ion binding"/>
    <property type="evidence" value="ECO:0007669"/>
    <property type="project" value="TreeGrafter"/>
</dbReference>
<accession>A0A450UCC6</accession>
<dbReference type="NCBIfam" id="TIGR01229">
    <property type="entry name" value="rocF_arginase"/>
    <property type="match status" value="1"/>
</dbReference>
<dbReference type="InterPro" id="IPR020855">
    <property type="entry name" value="Ureohydrolase_Mn_BS"/>
</dbReference>
<evidence type="ECO:0000256" key="6">
    <source>
        <dbReference type="ARBA" id="ARBA00022801"/>
    </source>
</evidence>
<keyword evidence="6 12" id="KW-0378">Hydrolase</keyword>
<evidence type="ECO:0000256" key="13">
    <source>
        <dbReference type="RuleBase" id="RU361159"/>
    </source>
</evidence>
<evidence type="ECO:0000256" key="5">
    <source>
        <dbReference type="ARBA" id="ARBA00022723"/>
    </source>
</evidence>
<feature type="binding site" evidence="10">
    <location>
        <position position="119"/>
    </location>
    <ligand>
        <name>Mn(2+)</name>
        <dbReference type="ChEBI" id="CHEBI:29035"/>
        <label>1</label>
    </ligand>
</feature>
<evidence type="ECO:0000313" key="16">
    <source>
        <dbReference type="EMBL" id="VFJ96323.1"/>
    </source>
</evidence>
<feature type="binding site" evidence="10">
    <location>
        <position position="121"/>
    </location>
    <ligand>
        <name>Mn(2+)</name>
        <dbReference type="ChEBI" id="CHEBI:29035"/>
        <label>1</label>
    </ligand>
</feature>
<dbReference type="EMBL" id="CAADFJ010000006">
    <property type="protein sequence ID" value="VFJ96323.1"/>
    <property type="molecule type" value="Genomic_DNA"/>
</dbReference>
<gene>
    <name evidence="14" type="ORF">BECKH772A_GA0070896_1000611</name>
    <name evidence="15" type="ORF">BECKH772B_GA0070898_1000711</name>
    <name evidence="16" type="ORF">BECKH772C_GA0070978_1000611</name>
</gene>
<evidence type="ECO:0000256" key="12">
    <source>
        <dbReference type="RuleBase" id="RU003684"/>
    </source>
</evidence>
<keyword evidence="4 13" id="KW-0056">Arginine metabolism</keyword>
<dbReference type="EMBL" id="CAADFG010000006">
    <property type="protein sequence ID" value="VFJ87966.1"/>
    <property type="molecule type" value="Genomic_DNA"/>
</dbReference>
<dbReference type="InterPro" id="IPR023696">
    <property type="entry name" value="Ureohydrolase_dom_sf"/>
</dbReference>
<dbReference type="Pfam" id="PF00491">
    <property type="entry name" value="Arginase"/>
    <property type="match status" value="1"/>
</dbReference>
<reference evidence="15" key="1">
    <citation type="submission" date="2019-02" db="EMBL/GenBank/DDBJ databases">
        <authorList>
            <person name="Gruber-Vodicka R. H."/>
            <person name="Seah K. B. B."/>
        </authorList>
    </citation>
    <scope>NUCLEOTIDE SEQUENCE</scope>
    <source>
        <strain evidence="16">BECK_SA2B12</strain>
        <strain evidence="14">BECK_SA2B15</strain>
        <strain evidence="15">BECK_SA2B20</strain>
    </source>
</reference>
<dbReference type="EMBL" id="CAADFI010000007">
    <property type="protein sequence ID" value="VFJ89946.1"/>
    <property type="molecule type" value="Genomic_DNA"/>
</dbReference>
<evidence type="ECO:0000256" key="11">
    <source>
        <dbReference type="PROSITE-ProRule" id="PRU00742"/>
    </source>
</evidence>
<feature type="binding site" evidence="10">
    <location>
        <position position="97"/>
    </location>
    <ligand>
        <name>Mn(2+)</name>
        <dbReference type="ChEBI" id="CHEBI:29035"/>
        <label>1</label>
    </ligand>
</feature>
<evidence type="ECO:0000256" key="8">
    <source>
        <dbReference type="ARBA" id="ARBA00047391"/>
    </source>
</evidence>
<sequence length="297" mass="31359">MKEIVIIGVAMDLGQSRHGLDMGPSALRYAGLDDQLRRLGYTLKDHGNIEAPVRDTLPPEGGLAFLPAVTKVCGAVYQAGREAMAAGRLPLFLGGDHSIALGSIGGVTHDQPAGVLWIDAHGDFNTPEISPSGNLHGMPLAALLGHGAPELVNMGRHGPTLTADQVVIIGVRDLDPGESALLKESGVCVYTTRDIDERGMATVAHEALDRLGHIPRLHVSLDMDALDPGEAPGVGTPKPGGLTYREAHLLMEIVADRACVGSIDVVEINPILDHRNHTAELATELVSSLLGRTRVRV</sequence>
<dbReference type="GO" id="GO:0006525">
    <property type="term" value="P:arginine metabolic process"/>
    <property type="evidence" value="ECO:0007669"/>
    <property type="project" value="UniProtKB-KW"/>
</dbReference>
<protein>
    <recommendedName>
        <fullName evidence="3 9">Arginase</fullName>
        <ecNumber evidence="2 9">3.5.3.1</ecNumber>
    </recommendedName>
</protein>
<dbReference type="PROSITE" id="PS51409">
    <property type="entry name" value="ARGINASE_2"/>
    <property type="match status" value="1"/>
</dbReference>
<evidence type="ECO:0000256" key="4">
    <source>
        <dbReference type="ARBA" id="ARBA00022503"/>
    </source>
</evidence>
<comment type="cofactor">
    <cofactor evidence="10 13">
        <name>Mn(2+)</name>
        <dbReference type="ChEBI" id="CHEBI:29035"/>
    </cofactor>
    <text evidence="10 13">Binds 2 manganese ions per subunit.</text>
</comment>
<dbReference type="GO" id="GO:0000050">
    <property type="term" value="P:urea cycle"/>
    <property type="evidence" value="ECO:0007669"/>
    <property type="project" value="UniProtKB-UniPathway"/>
</dbReference>
<feature type="binding site" evidence="10">
    <location>
        <position position="123"/>
    </location>
    <ligand>
        <name>Mn(2+)</name>
        <dbReference type="ChEBI" id="CHEBI:29035"/>
        <label>1</label>
    </ligand>
</feature>
<dbReference type="UniPathway" id="UPA00158">
    <property type="reaction ID" value="UER00270"/>
</dbReference>
<proteinExistence type="inferred from homology"/>
<evidence type="ECO:0000313" key="15">
    <source>
        <dbReference type="EMBL" id="VFJ89946.1"/>
    </source>
</evidence>
<evidence type="ECO:0000256" key="1">
    <source>
        <dbReference type="ARBA" id="ARBA00005098"/>
    </source>
</evidence>
<comment type="catalytic activity">
    <reaction evidence="8 13">
        <text>L-arginine + H2O = urea + L-ornithine</text>
        <dbReference type="Rhea" id="RHEA:20569"/>
        <dbReference type="ChEBI" id="CHEBI:15377"/>
        <dbReference type="ChEBI" id="CHEBI:16199"/>
        <dbReference type="ChEBI" id="CHEBI:32682"/>
        <dbReference type="ChEBI" id="CHEBI:46911"/>
        <dbReference type="EC" id="3.5.3.1"/>
    </reaction>
</comment>
<dbReference type="PIRSF" id="PIRSF036979">
    <property type="entry name" value="Arginase"/>
    <property type="match status" value="1"/>
</dbReference>
<feature type="binding site" evidence="10">
    <location>
        <position position="222"/>
    </location>
    <ligand>
        <name>Mn(2+)</name>
        <dbReference type="ChEBI" id="CHEBI:29035"/>
        <label>1</label>
    </ligand>
</feature>
<dbReference type="CDD" id="cd09989">
    <property type="entry name" value="Arginase"/>
    <property type="match status" value="1"/>
</dbReference>
<organism evidence="15">
    <name type="scientific">Candidatus Kentrum eta</name>
    <dbReference type="NCBI Taxonomy" id="2126337"/>
    <lineage>
        <taxon>Bacteria</taxon>
        <taxon>Pseudomonadati</taxon>
        <taxon>Pseudomonadota</taxon>
        <taxon>Gammaproteobacteria</taxon>
        <taxon>Candidatus Kentrum</taxon>
    </lineage>
</organism>
<dbReference type="PRINTS" id="PR00116">
    <property type="entry name" value="ARGINASE"/>
</dbReference>
<dbReference type="PROSITE" id="PS01053">
    <property type="entry name" value="ARGINASE_1"/>
    <property type="match status" value="1"/>
</dbReference>
<keyword evidence="5 10" id="KW-0479">Metal-binding</keyword>
<dbReference type="Gene3D" id="3.40.800.10">
    <property type="entry name" value="Ureohydrolase domain"/>
    <property type="match status" value="1"/>
</dbReference>
<dbReference type="AlphaFoldDB" id="A0A450UCC6"/>
<evidence type="ECO:0000256" key="10">
    <source>
        <dbReference type="PIRSR" id="PIRSR036979-1"/>
    </source>
</evidence>
<comment type="similarity">
    <text evidence="11 12">Belongs to the arginase family.</text>
</comment>
<evidence type="ECO:0000256" key="7">
    <source>
        <dbReference type="ARBA" id="ARBA00023211"/>
    </source>
</evidence>
<feature type="binding site" evidence="10">
    <location>
        <position position="224"/>
    </location>
    <ligand>
        <name>Mn(2+)</name>
        <dbReference type="ChEBI" id="CHEBI:29035"/>
        <label>1</label>
    </ligand>
</feature>
<evidence type="ECO:0000256" key="3">
    <source>
        <dbReference type="ARBA" id="ARBA00018123"/>
    </source>
</evidence>
<dbReference type="FunFam" id="3.40.800.10:FF:000012">
    <property type="entry name" value="Arginase"/>
    <property type="match status" value="1"/>
</dbReference>
<dbReference type="SUPFAM" id="SSF52768">
    <property type="entry name" value="Arginase/deacetylase"/>
    <property type="match status" value="1"/>
</dbReference>
<dbReference type="GO" id="GO:0005737">
    <property type="term" value="C:cytoplasm"/>
    <property type="evidence" value="ECO:0007669"/>
    <property type="project" value="TreeGrafter"/>
</dbReference>
<name>A0A450UCC6_9GAMM</name>
<dbReference type="InterPro" id="IPR006035">
    <property type="entry name" value="Ureohydrolase"/>
</dbReference>
<comment type="pathway">
    <text evidence="1">Nitrogen metabolism; urea cycle; L-ornithine and urea from L-arginine: step 1/1.</text>
</comment>
<dbReference type="InterPro" id="IPR014033">
    <property type="entry name" value="Arginase"/>
</dbReference>
<dbReference type="GO" id="GO:0004053">
    <property type="term" value="F:arginase activity"/>
    <property type="evidence" value="ECO:0007669"/>
    <property type="project" value="UniProtKB-UniRule"/>
</dbReference>
<evidence type="ECO:0000256" key="2">
    <source>
        <dbReference type="ARBA" id="ARBA00012168"/>
    </source>
</evidence>
<dbReference type="PANTHER" id="PTHR43782">
    <property type="entry name" value="ARGINASE"/>
    <property type="match status" value="1"/>
</dbReference>
<dbReference type="EC" id="3.5.3.1" evidence="2 9"/>